<comment type="caution">
    <text evidence="1">The sequence shown here is derived from an EMBL/GenBank/DDBJ whole genome shotgun (WGS) entry which is preliminary data.</text>
</comment>
<accession>A0ABQ6Q5Z2</accession>
<organism evidence="1 2">
    <name type="scientific">Algoriphagus taiwanensis</name>
    <dbReference type="NCBI Taxonomy" id="1445656"/>
    <lineage>
        <taxon>Bacteria</taxon>
        <taxon>Pseudomonadati</taxon>
        <taxon>Bacteroidota</taxon>
        <taxon>Cytophagia</taxon>
        <taxon>Cytophagales</taxon>
        <taxon>Cyclobacteriaceae</taxon>
        <taxon>Algoriphagus</taxon>
    </lineage>
</organism>
<gene>
    <name evidence="1" type="ORF">Ataiwa_37990</name>
</gene>
<reference evidence="1 2" key="1">
    <citation type="submission" date="2023-08" db="EMBL/GenBank/DDBJ databases">
        <title>Draft genome sequence of Algoriphagus taiwanensis.</title>
        <authorList>
            <person name="Takatani N."/>
            <person name="Hosokawa M."/>
            <person name="Sawabe T."/>
        </authorList>
    </citation>
    <scope>NUCLEOTIDE SEQUENCE [LARGE SCALE GENOMIC DNA]</scope>
    <source>
        <strain evidence="1 2">JCM 19755</strain>
    </source>
</reference>
<evidence type="ECO:0000313" key="2">
    <source>
        <dbReference type="Proteomes" id="UP001307705"/>
    </source>
</evidence>
<evidence type="ECO:0000313" key="1">
    <source>
        <dbReference type="EMBL" id="GMQ35526.1"/>
    </source>
</evidence>
<proteinExistence type="predicted"/>
<name>A0ABQ6Q5Z2_9BACT</name>
<dbReference type="EMBL" id="BTPE01000020">
    <property type="protein sequence ID" value="GMQ35526.1"/>
    <property type="molecule type" value="Genomic_DNA"/>
</dbReference>
<sequence>MIERNKGDTSEFGIQIKLEAHQAIRCRDALIRILSQIPVQESNQVQLSDIKEIFKLLDYISEKLIQNENRVDPIS</sequence>
<dbReference type="Proteomes" id="UP001307705">
    <property type="component" value="Unassembled WGS sequence"/>
</dbReference>
<keyword evidence="2" id="KW-1185">Reference proteome</keyword>
<protein>
    <submittedName>
        <fullName evidence="1">Uncharacterized protein</fullName>
    </submittedName>
</protein>